<dbReference type="PROSITE" id="PS51464">
    <property type="entry name" value="SIS"/>
    <property type="match status" value="1"/>
</dbReference>
<dbReference type="Gene3D" id="3.10.580.10">
    <property type="entry name" value="CBS-domain"/>
    <property type="match status" value="1"/>
</dbReference>
<dbReference type="GO" id="GO:0019146">
    <property type="term" value="F:arabinose-5-phosphate isomerase activity"/>
    <property type="evidence" value="ECO:0007669"/>
    <property type="project" value="UniProtKB-EC"/>
</dbReference>
<feature type="domain" description="SIS" evidence="9">
    <location>
        <begin position="49"/>
        <end position="192"/>
    </location>
</feature>
<evidence type="ECO:0000259" key="9">
    <source>
        <dbReference type="PROSITE" id="PS51464"/>
    </source>
</evidence>
<feature type="site" description="Catalytically relevant" evidence="6">
    <location>
        <position position="67"/>
    </location>
</feature>
<dbReference type="InterPro" id="IPR046348">
    <property type="entry name" value="SIS_dom_sf"/>
</dbReference>
<dbReference type="GO" id="GO:0097367">
    <property type="term" value="F:carbohydrate derivative binding"/>
    <property type="evidence" value="ECO:0007669"/>
    <property type="project" value="InterPro"/>
</dbReference>
<dbReference type="InterPro" id="IPR001347">
    <property type="entry name" value="SIS_dom"/>
</dbReference>
<evidence type="ECO:0000259" key="8">
    <source>
        <dbReference type="PROSITE" id="PS51371"/>
    </source>
</evidence>
<feature type="site" description="Catalytically relevant" evidence="6">
    <location>
        <position position="160"/>
    </location>
</feature>
<keyword evidence="10" id="KW-0413">Isomerase</keyword>
<feature type="site" description="Catalytically relevant" evidence="6">
    <location>
        <position position="201"/>
    </location>
</feature>
<accession>A0A5C6AJI2</accession>
<dbReference type="InterPro" id="IPR035474">
    <property type="entry name" value="SIS_Kpsf"/>
</dbReference>
<evidence type="ECO:0000256" key="3">
    <source>
        <dbReference type="ARBA" id="ARBA00023122"/>
    </source>
</evidence>
<keyword evidence="2" id="KW-0677">Repeat</keyword>
<feature type="site" description="Catalytically relevant" evidence="6">
    <location>
        <position position="119"/>
    </location>
</feature>
<gene>
    <name evidence="10" type="primary">kpsF</name>
    <name evidence="10" type="ORF">Pla108_07520</name>
</gene>
<keyword evidence="5" id="KW-0479">Metal-binding</keyword>
<dbReference type="Gene3D" id="3.40.50.10490">
    <property type="entry name" value="Glucose-6-phosphate isomerase like protein, domain 1"/>
    <property type="match status" value="1"/>
</dbReference>
<dbReference type="Pfam" id="PF00571">
    <property type="entry name" value="CBS"/>
    <property type="match status" value="1"/>
</dbReference>
<dbReference type="InterPro" id="IPR050986">
    <property type="entry name" value="GutQ/KpsF_isomerases"/>
</dbReference>
<comment type="caution">
    <text evidence="10">The sequence shown here is derived from an EMBL/GenBank/DDBJ whole genome shotgun (WGS) entry which is preliminary data.</text>
</comment>
<evidence type="ECO:0000256" key="7">
    <source>
        <dbReference type="PROSITE-ProRule" id="PRU00703"/>
    </source>
</evidence>
<dbReference type="GO" id="GO:1901135">
    <property type="term" value="P:carbohydrate derivative metabolic process"/>
    <property type="evidence" value="ECO:0007669"/>
    <property type="project" value="InterPro"/>
</dbReference>
<dbReference type="NCBIfam" id="TIGR00393">
    <property type="entry name" value="kpsF"/>
    <property type="match status" value="1"/>
</dbReference>
<keyword evidence="3 7" id="KW-0129">CBS domain</keyword>
<dbReference type="GO" id="GO:0005975">
    <property type="term" value="P:carbohydrate metabolic process"/>
    <property type="evidence" value="ECO:0007669"/>
    <property type="project" value="InterPro"/>
</dbReference>
<reference evidence="10 11" key="1">
    <citation type="submission" date="2019-02" db="EMBL/GenBank/DDBJ databases">
        <title>Deep-cultivation of Planctomycetes and their phenomic and genomic characterization uncovers novel biology.</title>
        <authorList>
            <person name="Wiegand S."/>
            <person name="Jogler M."/>
            <person name="Boedeker C."/>
            <person name="Pinto D."/>
            <person name="Vollmers J."/>
            <person name="Rivas-Marin E."/>
            <person name="Kohn T."/>
            <person name="Peeters S.H."/>
            <person name="Heuer A."/>
            <person name="Rast P."/>
            <person name="Oberbeckmann S."/>
            <person name="Bunk B."/>
            <person name="Jeske O."/>
            <person name="Meyerdierks A."/>
            <person name="Storesund J.E."/>
            <person name="Kallscheuer N."/>
            <person name="Luecker S."/>
            <person name="Lage O.M."/>
            <person name="Pohl T."/>
            <person name="Merkel B.J."/>
            <person name="Hornburger P."/>
            <person name="Mueller R.-W."/>
            <person name="Bruemmer F."/>
            <person name="Labrenz M."/>
            <person name="Spormann A.M."/>
            <person name="Op Den Camp H."/>
            <person name="Overmann J."/>
            <person name="Amann R."/>
            <person name="Jetten M.S.M."/>
            <person name="Mascher T."/>
            <person name="Medema M.H."/>
            <person name="Devos D.P."/>
            <person name="Kaster A.-K."/>
            <person name="Ovreas L."/>
            <person name="Rohde M."/>
            <person name="Galperin M.Y."/>
            <person name="Jogler C."/>
        </authorList>
    </citation>
    <scope>NUCLEOTIDE SEQUENCE [LARGE SCALE GENOMIC DNA]</scope>
    <source>
        <strain evidence="10 11">Pla108</strain>
    </source>
</reference>
<dbReference type="Pfam" id="PF01380">
    <property type="entry name" value="SIS"/>
    <property type="match status" value="1"/>
</dbReference>
<dbReference type="InterPro" id="IPR004800">
    <property type="entry name" value="KdsD/KpsF-type"/>
</dbReference>
<dbReference type="PIRSF" id="PIRSF004692">
    <property type="entry name" value="KdsD_KpsF"/>
    <property type="match status" value="1"/>
</dbReference>
<organism evidence="10 11">
    <name type="scientific">Botrimarina colliarenosi</name>
    <dbReference type="NCBI Taxonomy" id="2528001"/>
    <lineage>
        <taxon>Bacteria</taxon>
        <taxon>Pseudomonadati</taxon>
        <taxon>Planctomycetota</taxon>
        <taxon>Planctomycetia</taxon>
        <taxon>Pirellulales</taxon>
        <taxon>Lacipirellulaceae</taxon>
        <taxon>Botrimarina</taxon>
    </lineage>
</organism>
<dbReference type="AlphaFoldDB" id="A0A5C6AJI2"/>
<dbReference type="EMBL" id="SJPR01000001">
    <property type="protein sequence ID" value="TWT99809.1"/>
    <property type="molecule type" value="Genomic_DNA"/>
</dbReference>
<feature type="binding site" evidence="5">
    <location>
        <position position="90"/>
    </location>
    <ligand>
        <name>Zn(2+)</name>
        <dbReference type="ChEBI" id="CHEBI:29105"/>
    </ligand>
</feature>
<feature type="domain" description="CBS" evidence="8">
    <location>
        <begin position="287"/>
        <end position="343"/>
    </location>
</feature>
<dbReference type="RefSeq" id="WP_231934278.1">
    <property type="nucleotide sequence ID" value="NZ_SJPR01000001.1"/>
</dbReference>
<evidence type="ECO:0000256" key="4">
    <source>
        <dbReference type="PIRNR" id="PIRNR004692"/>
    </source>
</evidence>
<dbReference type="SUPFAM" id="SSF53697">
    <property type="entry name" value="SIS domain"/>
    <property type="match status" value="1"/>
</dbReference>
<evidence type="ECO:0000256" key="1">
    <source>
        <dbReference type="ARBA" id="ARBA00008165"/>
    </source>
</evidence>
<dbReference type="PANTHER" id="PTHR42745:SF1">
    <property type="entry name" value="ARABINOSE 5-PHOSPHATE ISOMERASE KDSD"/>
    <property type="match status" value="1"/>
</dbReference>
<dbReference type="InterPro" id="IPR046342">
    <property type="entry name" value="CBS_dom_sf"/>
</dbReference>
<dbReference type="CDD" id="cd05014">
    <property type="entry name" value="SIS_Kpsf"/>
    <property type="match status" value="1"/>
</dbReference>
<evidence type="ECO:0000256" key="5">
    <source>
        <dbReference type="PIRSR" id="PIRSR004692-2"/>
    </source>
</evidence>
<evidence type="ECO:0000256" key="6">
    <source>
        <dbReference type="PIRSR" id="PIRSR004692-3"/>
    </source>
</evidence>
<dbReference type="PANTHER" id="PTHR42745">
    <property type="match status" value="1"/>
</dbReference>
<comment type="similarity">
    <text evidence="1 4">Belongs to the SIS family. GutQ/KpsF subfamily.</text>
</comment>
<dbReference type="PROSITE" id="PS51371">
    <property type="entry name" value="CBS"/>
    <property type="match status" value="1"/>
</dbReference>
<evidence type="ECO:0000313" key="10">
    <source>
        <dbReference type="EMBL" id="TWT99809.1"/>
    </source>
</evidence>
<dbReference type="EC" id="5.3.1.13" evidence="10"/>
<keyword evidence="5" id="KW-0862">Zinc</keyword>
<sequence>MNATMRYPTSDDTSLPKPQRIAAAREVMRLEAIALWKLSQQLGDEFAAAIELLESCHGSVIVTGMGKAGLIGQKIAATLASTGQPSHFLHPAEAFHGDLGRVGRGDIVLMLSQSGETAEVTQLLPSLREFGAPILAITASTQSTVGRAARVVLPLGQLDEACSLGLAPSTSTTAMLAVGDAIALVLSSIRGFRAEDFARFHPGGSLGRKLALVEDEMRPLTECRVAKATQTVREVLVGTGKPGRRTGAVMLIADDGSLEGLFTDSDLARLLEKRDLESLDRPVSEFMVRRPTTIQSGARMSEAVALLADRKFSELPVIDAAGKAIGLVDVTDVVAREAGDAPTVVPKAPPKPAVRIFPGEDVYAAG</sequence>
<evidence type="ECO:0000313" key="11">
    <source>
        <dbReference type="Proteomes" id="UP000317421"/>
    </source>
</evidence>
<name>A0A5C6AJI2_9BACT</name>
<dbReference type="GO" id="GO:0046872">
    <property type="term" value="F:metal ion binding"/>
    <property type="evidence" value="ECO:0007669"/>
    <property type="project" value="UniProtKB-KW"/>
</dbReference>
<dbReference type="InterPro" id="IPR000644">
    <property type="entry name" value="CBS_dom"/>
</dbReference>
<protein>
    <submittedName>
        <fullName evidence="10">Arabinose 5-phosphate isomerase KpsF</fullName>
        <ecNumber evidence="10">5.3.1.13</ecNumber>
    </submittedName>
</protein>
<dbReference type="FunFam" id="3.40.50.10490:FF:000011">
    <property type="entry name" value="Arabinose 5-phosphate isomerase"/>
    <property type="match status" value="1"/>
</dbReference>
<proteinExistence type="inferred from homology"/>
<dbReference type="Proteomes" id="UP000317421">
    <property type="component" value="Unassembled WGS sequence"/>
</dbReference>
<dbReference type="SMART" id="SM00116">
    <property type="entry name" value="CBS"/>
    <property type="match status" value="1"/>
</dbReference>
<evidence type="ECO:0000256" key="2">
    <source>
        <dbReference type="ARBA" id="ARBA00022737"/>
    </source>
</evidence>
<keyword evidence="11" id="KW-1185">Reference proteome</keyword>